<dbReference type="EC" id="7.1.1.2" evidence="13"/>
<evidence type="ECO:0000256" key="5">
    <source>
        <dbReference type="ARBA" id="ARBA00022448"/>
    </source>
</evidence>
<keyword evidence="6 12" id="KW-0812">Transmembrane</keyword>
<evidence type="ECO:0000256" key="9">
    <source>
        <dbReference type="ARBA" id="ARBA00023075"/>
    </source>
</evidence>
<evidence type="ECO:0000256" key="8">
    <source>
        <dbReference type="ARBA" id="ARBA00022989"/>
    </source>
</evidence>
<keyword evidence="9 13" id="KW-0830">Ubiquinone</keyword>
<feature type="transmembrane region" description="Helical" evidence="14">
    <location>
        <begin position="107"/>
        <end position="128"/>
    </location>
</feature>
<keyword evidence="10 13" id="KW-0496">Mitochondrion</keyword>
<comment type="similarity">
    <text evidence="3 12">Belongs to the complex I subunit 1 family.</text>
</comment>
<feature type="transmembrane region" description="Helical" evidence="14">
    <location>
        <begin position="149"/>
        <end position="176"/>
    </location>
</feature>
<evidence type="ECO:0000256" key="6">
    <source>
        <dbReference type="ARBA" id="ARBA00022692"/>
    </source>
</evidence>
<evidence type="ECO:0000256" key="4">
    <source>
        <dbReference type="ARBA" id="ARBA00021009"/>
    </source>
</evidence>
<comment type="catalytic activity">
    <reaction evidence="13">
        <text>a ubiquinone + NADH + 5 H(+)(in) = a ubiquinol + NAD(+) + 4 H(+)(out)</text>
        <dbReference type="Rhea" id="RHEA:29091"/>
        <dbReference type="Rhea" id="RHEA-COMP:9565"/>
        <dbReference type="Rhea" id="RHEA-COMP:9566"/>
        <dbReference type="ChEBI" id="CHEBI:15378"/>
        <dbReference type="ChEBI" id="CHEBI:16389"/>
        <dbReference type="ChEBI" id="CHEBI:17976"/>
        <dbReference type="ChEBI" id="CHEBI:57540"/>
        <dbReference type="ChEBI" id="CHEBI:57945"/>
        <dbReference type="EC" id="7.1.1.2"/>
    </reaction>
</comment>
<reference evidence="15" key="1">
    <citation type="journal article" date="2018" name="Syst. Biol.">
        <title>Mitochondrial Genome Fragmentation Unites the Parasitic Lice of Eutherian Mammals.</title>
        <authorList>
            <person name="Song F."/>
            <person name="Li H."/>
            <person name="Liu G.-H."/>
            <person name="Wang W."/>
            <person name="James P."/>
            <person name="Colwell D.D."/>
            <person name="Tran A."/>
            <person name="Gong S."/>
            <person name="Cai W."/>
            <person name="Shao R."/>
        </authorList>
    </citation>
    <scope>NUCLEOTIDE SEQUENCE</scope>
</reference>
<dbReference type="PROSITE" id="PS00668">
    <property type="entry name" value="COMPLEX1_ND1_2"/>
    <property type="match status" value="1"/>
</dbReference>
<protein>
    <recommendedName>
        <fullName evidence="4 13">NADH-ubiquinone oxidoreductase chain 1</fullName>
        <ecNumber evidence="13">7.1.1.2</ecNumber>
    </recommendedName>
</protein>
<dbReference type="InterPro" id="IPR018086">
    <property type="entry name" value="NADH_UbQ_OxRdtase_su1_CS"/>
</dbReference>
<evidence type="ECO:0000256" key="7">
    <source>
        <dbReference type="ARBA" id="ARBA00022792"/>
    </source>
</evidence>
<dbReference type="GO" id="GO:0003954">
    <property type="term" value="F:NADH dehydrogenase activity"/>
    <property type="evidence" value="ECO:0007669"/>
    <property type="project" value="TreeGrafter"/>
</dbReference>
<feature type="transmembrane region" description="Helical" evidence="14">
    <location>
        <begin position="259"/>
        <end position="276"/>
    </location>
</feature>
<comment type="function">
    <text evidence="1">Core subunit of the mitochondrial membrane respiratory chain NADH dehydrogenase (Complex I) that is believed to belong to the minimal assembly required for catalysis. Complex I functions in the transfer of electrons from NADH to the respiratory chain. The immediate electron acceptor for the enzyme is believed to be ubiquinone.</text>
</comment>
<dbReference type="GO" id="GO:0005743">
    <property type="term" value="C:mitochondrial inner membrane"/>
    <property type="evidence" value="ECO:0007669"/>
    <property type="project" value="UniProtKB-SubCell"/>
</dbReference>
<keyword evidence="7" id="KW-0999">Mitochondrion inner membrane</keyword>
<keyword evidence="5" id="KW-0813">Transport</keyword>
<feature type="transmembrane region" description="Helical" evidence="14">
    <location>
        <begin position="221"/>
        <end position="247"/>
    </location>
</feature>
<geneLocation type="mitochondrion" evidence="15"/>
<dbReference type="Pfam" id="PF00146">
    <property type="entry name" value="NADHdh"/>
    <property type="match status" value="1"/>
</dbReference>
<evidence type="ECO:0000256" key="3">
    <source>
        <dbReference type="ARBA" id="ARBA00010535"/>
    </source>
</evidence>
<accession>A0A386B2A6</accession>
<name>A0A386B2A6_9NEOP</name>
<comment type="subcellular location">
    <subcellularLocation>
        <location evidence="2 12">Mitochondrion inner membrane</location>
        <topology evidence="2 12">Multi-pass membrane protein</topology>
    </subcellularLocation>
</comment>
<keyword evidence="8 14" id="KW-1133">Transmembrane helix</keyword>
<sequence>MLNVNLCFFLQMFVLVLLVLISVAFFSLFERKLLSYVQYRKGPNKVSLVGVLQPLADALKLLTKSNFPPNQSSKIMYSLSPLLFMGMSLMFWVLYYSPLLEFVHSGFLMVLFCFSISVYGVIFLGWFSNSKYATLGFIRSISQSISYEIVLSFGLLLMVSFPLSMVFFVVFIALLAEGGRSPFDLPEGESEIVSGYSIEYGGMNYCLVFLSENLVLMFMSFFIYLVFFWGSLSLLKISCILFLIVLIRGTLPRMRFDKIMMMCWLSLMPLIIGFMLNCLLML</sequence>
<dbReference type="InterPro" id="IPR001694">
    <property type="entry name" value="NADH_UbQ_OxRdtase_su1/FPO"/>
</dbReference>
<evidence type="ECO:0000256" key="14">
    <source>
        <dbReference type="SAM" id="Phobius"/>
    </source>
</evidence>
<dbReference type="EMBL" id="MH001226">
    <property type="protein sequence ID" value="AYC65877.1"/>
    <property type="molecule type" value="Genomic_DNA"/>
</dbReference>
<organism evidence="15">
    <name type="scientific">Falcolipeurus quadripustulatus</name>
    <dbReference type="NCBI Taxonomy" id="2358485"/>
    <lineage>
        <taxon>Eukaryota</taxon>
        <taxon>Metazoa</taxon>
        <taxon>Ecdysozoa</taxon>
        <taxon>Arthropoda</taxon>
        <taxon>Hexapoda</taxon>
        <taxon>Insecta</taxon>
        <taxon>Pterygota</taxon>
        <taxon>Neoptera</taxon>
        <taxon>Paraneoptera</taxon>
        <taxon>Psocodea</taxon>
        <taxon>Troctomorpha</taxon>
        <taxon>Phthiraptera</taxon>
        <taxon>Ischnocera</taxon>
        <taxon>Philopteridae</taxon>
        <taxon>Falcolipeurus</taxon>
    </lineage>
</organism>
<feature type="transmembrane region" description="Helical" evidence="14">
    <location>
        <begin position="75"/>
        <end position="95"/>
    </location>
</feature>
<keyword evidence="12" id="KW-0520">NAD</keyword>
<evidence type="ECO:0000256" key="13">
    <source>
        <dbReference type="RuleBase" id="RU000473"/>
    </source>
</evidence>
<keyword evidence="11 14" id="KW-0472">Membrane</keyword>
<feature type="transmembrane region" description="Helical" evidence="14">
    <location>
        <begin position="7"/>
        <end position="26"/>
    </location>
</feature>
<evidence type="ECO:0000313" key="15">
    <source>
        <dbReference type="EMBL" id="AYC65877.1"/>
    </source>
</evidence>
<dbReference type="AlphaFoldDB" id="A0A386B2A6"/>
<dbReference type="GO" id="GO:0008137">
    <property type="term" value="F:NADH dehydrogenase (ubiquinone) activity"/>
    <property type="evidence" value="ECO:0007669"/>
    <property type="project" value="UniProtKB-EC"/>
</dbReference>
<evidence type="ECO:0000256" key="1">
    <source>
        <dbReference type="ARBA" id="ARBA00003257"/>
    </source>
</evidence>
<dbReference type="GO" id="GO:0009060">
    <property type="term" value="P:aerobic respiration"/>
    <property type="evidence" value="ECO:0007669"/>
    <property type="project" value="TreeGrafter"/>
</dbReference>
<dbReference type="PANTHER" id="PTHR11432:SF3">
    <property type="entry name" value="NADH-UBIQUINONE OXIDOREDUCTASE CHAIN 1"/>
    <property type="match status" value="1"/>
</dbReference>
<proteinExistence type="inferred from homology"/>
<dbReference type="PANTHER" id="PTHR11432">
    <property type="entry name" value="NADH DEHYDROGENASE SUBUNIT 1"/>
    <property type="match status" value="1"/>
</dbReference>
<evidence type="ECO:0000256" key="12">
    <source>
        <dbReference type="RuleBase" id="RU000471"/>
    </source>
</evidence>
<evidence type="ECO:0000256" key="11">
    <source>
        <dbReference type="ARBA" id="ARBA00023136"/>
    </source>
</evidence>
<gene>
    <name evidence="15" type="primary">ND1</name>
</gene>
<evidence type="ECO:0000256" key="10">
    <source>
        <dbReference type="ARBA" id="ARBA00023128"/>
    </source>
</evidence>
<evidence type="ECO:0000256" key="2">
    <source>
        <dbReference type="ARBA" id="ARBA00004448"/>
    </source>
</evidence>